<feature type="transmembrane region" description="Helical" evidence="1">
    <location>
        <begin position="7"/>
        <end position="27"/>
    </location>
</feature>
<keyword evidence="1" id="KW-0472">Membrane</keyword>
<keyword evidence="1" id="KW-1133">Transmembrane helix</keyword>
<dbReference type="EMBL" id="CADIJQ010000009">
    <property type="protein sequence ID" value="CAB3730536.1"/>
    <property type="molecule type" value="Genomic_DNA"/>
</dbReference>
<gene>
    <name evidence="2" type="ORF">LMG3441_04626</name>
</gene>
<sequence>MSKKSNVIFRLVVAYAVLLLVAAVWSWKFVNTGDEFVKLIAAWIAALTAALGAAVSLIVLSSQQAANSELEALKGDISSKVNGDLARLKGEIDRGMQLVDFAMGQVAIASVTVSTAISSYYYALAALEYGGYVDADAEAAEKLMRQARPRLMDLIPGATPAFESFWQVGANIQGELRNMGDRNDKPEAMKQVWRDYARDFGDKMKAAEAALMTSREKAREGTL</sequence>
<evidence type="ECO:0000256" key="1">
    <source>
        <dbReference type="SAM" id="Phobius"/>
    </source>
</evidence>
<dbReference type="Proteomes" id="UP000494269">
    <property type="component" value="Unassembled WGS sequence"/>
</dbReference>
<dbReference type="RefSeq" id="WP_054427160.1">
    <property type="nucleotide sequence ID" value="NZ_CADIJQ010000009.1"/>
</dbReference>
<evidence type="ECO:0000313" key="2">
    <source>
        <dbReference type="EMBL" id="CAB3730536.1"/>
    </source>
</evidence>
<organism evidence="2 3">
    <name type="scientific">Achromobacter kerstersii</name>
    <dbReference type="NCBI Taxonomy" id="1353890"/>
    <lineage>
        <taxon>Bacteria</taxon>
        <taxon>Pseudomonadati</taxon>
        <taxon>Pseudomonadota</taxon>
        <taxon>Betaproteobacteria</taxon>
        <taxon>Burkholderiales</taxon>
        <taxon>Alcaligenaceae</taxon>
        <taxon>Achromobacter</taxon>
    </lineage>
</organism>
<protein>
    <submittedName>
        <fullName evidence="2">Uncharacterized protein</fullName>
    </submittedName>
</protein>
<name>A0A6S7AJF6_9BURK</name>
<proteinExistence type="predicted"/>
<evidence type="ECO:0000313" key="3">
    <source>
        <dbReference type="Proteomes" id="UP000494269"/>
    </source>
</evidence>
<accession>A0A6S7AJF6</accession>
<dbReference type="AlphaFoldDB" id="A0A6S7AJF6"/>
<reference evidence="2 3" key="1">
    <citation type="submission" date="2020-04" db="EMBL/GenBank/DDBJ databases">
        <authorList>
            <person name="De Canck E."/>
        </authorList>
    </citation>
    <scope>NUCLEOTIDE SEQUENCE [LARGE SCALE GENOMIC DNA]</scope>
    <source>
        <strain evidence="2 3">LMG 3441</strain>
    </source>
</reference>
<keyword evidence="1" id="KW-0812">Transmembrane</keyword>
<feature type="transmembrane region" description="Helical" evidence="1">
    <location>
        <begin position="39"/>
        <end position="60"/>
    </location>
</feature>
<keyword evidence="3" id="KW-1185">Reference proteome</keyword>